<gene>
    <name evidence="3" type="ORF">P167DRAFT_603448</name>
</gene>
<dbReference type="AlphaFoldDB" id="A0A3N4L0A5"/>
<feature type="region of interest" description="Disordered" evidence="1">
    <location>
        <begin position="99"/>
        <end position="118"/>
    </location>
</feature>
<proteinExistence type="predicted"/>
<dbReference type="EMBL" id="ML119114">
    <property type="protein sequence ID" value="RPB15158.1"/>
    <property type="molecule type" value="Genomic_DNA"/>
</dbReference>
<evidence type="ECO:0000256" key="2">
    <source>
        <dbReference type="SAM" id="SignalP"/>
    </source>
</evidence>
<evidence type="ECO:0000256" key="1">
    <source>
        <dbReference type="SAM" id="MobiDB-lite"/>
    </source>
</evidence>
<dbReference type="OrthoDB" id="5318655at2759"/>
<protein>
    <submittedName>
        <fullName evidence="3">Uncharacterized protein</fullName>
    </submittedName>
</protein>
<keyword evidence="2" id="KW-0732">Signal</keyword>
<dbReference type="Proteomes" id="UP000277580">
    <property type="component" value="Unassembled WGS sequence"/>
</dbReference>
<evidence type="ECO:0000313" key="3">
    <source>
        <dbReference type="EMBL" id="RPB15158.1"/>
    </source>
</evidence>
<accession>A0A3N4L0A5</accession>
<feature type="signal peptide" evidence="2">
    <location>
        <begin position="1"/>
        <end position="20"/>
    </location>
</feature>
<keyword evidence="4" id="KW-1185">Reference proteome</keyword>
<organism evidence="3 4">
    <name type="scientific">Morchella conica CCBAS932</name>
    <dbReference type="NCBI Taxonomy" id="1392247"/>
    <lineage>
        <taxon>Eukaryota</taxon>
        <taxon>Fungi</taxon>
        <taxon>Dikarya</taxon>
        <taxon>Ascomycota</taxon>
        <taxon>Pezizomycotina</taxon>
        <taxon>Pezizomycetes</taxon>
        <taxon>Pezizales</taxon>
        <taxon>Morchellaceae</taxon>
        <taxon>Morchella</taxon>
    </lineage>
</organism>
<reference evidence="3 4" key="1">
    <citation type="journal article" date="2018" name="Nat. Ecol. Evol.">
        <title>Pezizomycetes genomes reveal the molecular basis of ectomycorrhizal truffle lifestyle.</title>
        <authorList>
            <person name="Murat C."/>
            <person name="Payen T."/>
            <person name="Noel B."/>
            <person name="Kuo A."/>
            <person name="Morin E."/>
            <person name="Chen J."/>
            <person name="Kohler A."/>
            <person name="Krizsan K."/>
            <person name="Balestrini R."/>
            <person name="Da Silva C."/>
            <person name="Montanini B."/>
            <person name="Hainaut M."/>
            <person name="Levati E."/>
            <person name="Barry K.W."/>
            <person name="Belfiori B."/>
            <person name="Cichocki N."/>
            <person name="Clum A."/>
            <person name="Dockter R.B."/>
            <person name="Fauchery L."/>
            <person name="Guy J."/>
            <person name="Iotti M."/>
            <person name="Le Tacon F."/>
            <person name="Lindquist E.A."/>
            <person name="Lipzen A."/>
            <person name="Malagnac F."/>
            <person name="Mello A."/>
            <person name="Molinier V."/>
            <person name="Miyauchi S."/>
            <person name="Poulain J."/>
            <person name="Riccioni C."/>
            <person name="Rubini A."/>
            <person name="Sitrit Y."/>
            <person name="Splivallo R."/>
            <person name="Traeger S."/>
            <person name="Wang M."/>
            <person name="Zifcakova L."/>
            <person name="Wipf D."/>
            <person name="Zambonelli A."/>
            <person name="Paolocci F."/>
            <person name="Nowrousian M."/>
            <person name="Ottonello S."/>
            <person name="Baldrian P."/>
            <person name="Spatafora J.W."/>
            <person name="Henrissat B."/>
            <person name="Nagy L.G."/>
            <person name="Aury J.M."/>
            <person name="Wincker P."/>
            <person name="Grigoriev I.V."/>
            <person name="Bonfante P."/>
            <person name="Martin F.M."/>
        </authorList>
    </citation>
    <scope>NUCLEOTIDE SEQUENCE [LARGE SCALE GENOMIC DNA]</scope>
    <source>
        <strain evidence="3 4">CCBAS932</strain>
    </source>
</reference>
<feature type="chain" id="PRO_5018252863" evidence="2">
    <location>
        <begin position="21"/>
        <end position="354"/>
    </location>
</feature>
<dbReference type="InParanoid" id="A0A3N4L0A5"/>
<sequence length="354" mass="40519">MRLTTLAAVLILSVAPFCTANERLIPEKQALSGWSTERLLLFLDIRGIAIPFDRNALLDTVKAYAHLAPEVTSFDPEELNSWSCQRLYEYMGTLERKGGEELPKCPSEEEEQETTSKSKKALADMAVKAIHERVGKVQIVGDIKPLKDWTVEELRSFLRTYRLDYPLPPANDLVSLAYENRHLPILPLPFKDPTDIFPYLTTEQLIKWIIKQDQPIALSDRNHPSSGPLNATQRQEFLRKKARGNYNWHFSKDHKFEDKFREDMAEILGMVHVIEGMGDGALVFYKTEDFELLFEQFGYKIPKRIFEEGPRLKFIGMAKSITHLFATGDLVPNTEILVQDAPKDAPKDTPKDEL</sequence>
<name>A0A3N4L0A5_9PEZI</name>
<evidence type="ECO:0000313" key="4">
    <source>
        <dbReference type="Proteomes" id="UP000277580"/>
    </source>
</evidence>